<dbReference type="GO" id="GO:0008235">
    <property type="term" value="F:metalloexopeptidase activity"/>
    <property type="evidence" value="ECO:0007669"/>
    <property type="project" value="InterPro"/>
</dbReference>
<protein>
    <submittedName>
        <fullName evidence="2">Possible aminopeptidase</fullName>
    </submittedName>
</protein>
<dbReference type="GO" id="GO:0006508">
    <property type="term" value="P:proteolysis"/>
    <property type="evidence" value="ECO:0007669"/>
    <property type="project" value="InterPro"/>
</dbReference>
<sequence length="507" mass="57280">MVQSLANAQQDSIALRYASKISMDSLKKNLSVLASDEYEGRETGRRGQKLAAAYIVNNFERNNVGAPSVDGHYQYYFLDEKTPGIAQLSVGCKKLQNKKDYYYFPKDINAEKIITHEIIFLGYGIDDKNYNDYTGADVKGKSVMMLSGEPINKDSTSIVTGNKNNIYWNDRLKFHKASEKGVSLVLIVRDSVAKDVLKNESRIESPSMKLISGEKPMPSVIYISKETANKILSGKTTTEQAIAEVLKTKKPAKNLIVKKKIKLTSKNQKQQISAENVFGFIEGEELKDEVIVISAHYDHLGIVKGEIYNGADDDGTGTATLLELSKIFAQAKAEGHGPKRSILFIAFSGEEKGLLGSSYYVKNPIIPLEKTVCDLNIDMVGRIDEFHQTNQQYVYLIGADKLSKDLHNISDSINTTYCNLSLDYKYNDEKDPNRFYYRSDHYNFAKNKIPVIFYFSGVHEDYHQPTDDIEKIRFDKVAIIARLVFLTAWDVANREQRLLLDDDKKTK</sequence>
<feature type="domain" description="Peptidase M28" evidence="1">
    <location>
        <begin position="276"/>
        <end position="485"/>
    </location>
</feature>
<dbReference type="EMBL" id="ADZX01000391">
    <property type="protein sequence ID" value="EFK96886.1"/>
    <property type="molecule type" value="Genomic_DNA"/>
</dbReference>
<dbReference type="PANTHER" id="PTHR12147">
    <property type="entry name" value="METALLOPEPTIDASE M28 FAMILY MEMBER"/>
    <property type="match status" value="1"/>
</dbReference>
<gene>
    <name evidence="2" type="ORF">LDC_1090</name>
</gene>
<dbReference type="InterPro" id="IPR045175">
    <property type="entry name" value="M28_fam"/>
</dbReference>
<dbReference type="SUPFAM" id="SSF53187">
    <property type="entry name" value="Zn-dependent exopeptidases"/>
    <property type="match status" value="1"/>
</dbReference>
<keyword evidence="2" id="KW-0031">Aminopeptidase</keyword>
<name>D9PHT8_9ZZZZ</name>
<comment type="caution">
    <text evidence="2">The sequence shown here is derived from an EMBL/GenBank/DDBJ whole genome shotgun (WGS) entry which is preliminary data.</text>
</comment>
<dbReference type="AlphaFoldDB" id="D9PHT8"/>
<keyword evidence="2" id="KW-0645">Protease</keyword>
<dbReference type="InterPro" id="IPR007484">
    <property type="entry name" value="Peptidase_M28"/>
</dbReference>
<dbReference type="Gene3D" id="3.40.630.10">
    <property type="entry name" value="Zn peptidases"/>
    <property type="match status" value="1"/>
</dbReference>
<proteinExistence type="predicted"/>
<evidence type="ECO:0000259" key="1">
    <source>
        <dbReference type="Pfam" id="PF04389"/>
    </source>
</evidence>
<keyword evidence="2" id="KW-0378">Hydrolase</keyword>
<dbReference type="PANTHER" id="PTHR12147:SF26">
    <property type="entry name" value="PEPTIDASE M28 DOMAIN-CONTAINING PROTEIN"/>
    <property type="match status" value="1"/>
</dbReference>
<reference evidence="2" key="1">
    <citation type="submission" date="2010-07" db="EMBL/GenBank/DDBJ databases">
        <authorList>
            <consortium name="CONSOLIDER consortium CSD2007-00005"/>
            <person name="Guazzaroni M.-E."/>
            <person name="Richter M."/>
            <person name="Garcia-Salamanca A."/>
            <person name="Yarza P."/>
            <person name="Ferrer M."/>
        </authorList>
    </citation>
    <scope>NUCLEOTIDE SEQUENCE</scope>
</reference>
<evidence type="ECO:0000313" key="2">
    <source>
        <dbReference type="EMBL" id="EFK96886.1"/>
    </source>
</evidence>
<organism evidence="2">
    <name type="scientific">sediment metagenome</name>
    <dbReference type="NCBI Taxonomy" id="749907"/>
    <lineage>
        <taxon>unclassified sequences</taxon>
        <taxon>metagenomes</taxon>
        <taxon>ecological metagenomes</taxon>
    </lineage>
</organism>
<accession>D9PHT8</accession>
<dbReference type="Pfam" id="PF04389">
    <property type="entry name" value="Peptidase_M28"/>
    <property type="match status" value="1"/>
</dbReference>
<reference evidence="2" key="2">
    <citation type="journal article" date="2011" name="Microb. Ecol.">
        <title>Taxonomic and Functional Metagenomic Profiling of the Microbial Community in the Anoxic Sediment of a Sub-saline Shallow Lake (Laguna de Carrizo, Central Spain).</title>
        <authorList>
            <person name="Ferrer M."/>
            <person name="Guazzaroni M.E."/>
            <person name="Richter M."/>
            <person name="Garcia-Salamanca A."/>
            <person name="Yarza P."/>
            <person name="Suarez-Suarez A."/>
            <person name="Solano J."/>
            <person name="Alcaide M."/>
            <person name="van Dillewijn P."/>
            <person name="Molina-Henares M.A."/>
            <person name="Lopez-Cortes N."/>
            <person name="Al-Ramahi Y."/>
            <person name="Guerrero C."/>
            <person name="Acosta A."/>
            <person name="de Eugenio L.I."/>
            <person name="Martinez V."/>
            <person name="Marques S."/>
            <person name="Rojo F."/>
            <person name="Santero E."/>
            <person name="Genilloud O."/>
            <person name="Perez-Perez J."/>
            <person name="Rossello-Mora R."/>
            <person name="Ramos J.L."/>
        </authorList>
    </citation>
    <scope>NUCLEOTIDE SEQUENCE</scope>
</reference>
<dbReference type="Gene3D" id="3.50.30.30">
    <property type="match status" value="1"/>
</dbReference>
<dbReference type="GO" id="GO:0004177">
    <property type="term" value="F:aminopeptidase activity"/>
    <property type="evidence" value="ECO:0007669"/>
    <property type="project" value="UniProtKB-KW"/>
</dbReference>